<dbReference type="InParanoid" id="A0A2P5FAE9"/>
<organism evidence="2 3">
    <name type="scientific">Trema orientale</name>
    <name type="common">Charcoal tree</name>
    <name type="synonym">Celtis orientalis</name>
    <dbReference type="NCBI Taxonomy" id="63057"/>
    <lineage>
        <taxon>Eukaryota</taxon>
        <taxon>Viridiplantae</taxon>
        <taxon>Streptophyta</taxon>
        <taxon>Embryophyta</taxon>
        <taxon>Tracheophyta</taxon>
        <taxon>Spermatophyta</taxon>
        <taxon>Magnoliopsida</taxon>
        <taxon>eudicotyledons</taxon>
        <taxon>Gunneridae</taxon>
        <taxon>Pentapetalae</taxon>
        <taxon>rosids</taxon>
        <taxon>fabids</taxon>
        <taxon>Rosales</taxon>
        <taxon>Cannabaceae</taxon>
        <taxon>Trema</taxon>
    </lineage>
</organism>
<dbReference type="STRING" id="63057.A0A2P5FAE9"/>
<name>A0A2P5FAE9_TREOI</name>
<dbReference type="Proteomes" id="UP000237000">
    <property type="component" value="Unassembled WGS sequence"/>
</dbReference>
<dbReference type="PANTHER" id="PTHR33287">
    <property type="entry name" value="OS03G0453550 PROTEIN"/>
    <property type="match status" value="1"/>
</dbReference>
<keyword evidence="1" id="KW-0812">Transmembrane</keyword>
<comment type="caution">
    <text evidence="2">The sequence shown here is derived from an EMBL/GenBank/DDBJ whole genome shotgun (WGS) entry which is preliminary data.</text>
</comment>
<feature type="transmembrane region" description="Helical" evidence="1">
    <location>
        <begin position="12"/>
        <end position="30"/>
    </location>
</feature>
<evidence type="ECO:0008006" key="4">
    <source>
        <dbReference type="Google" id="ProtNLM"/>
    </source>
</evidence>
<keyword evidence="3" id="KW-1185">Reference proteome</keyword>
<evidence type="ECO:0000313" key="3">
    <source>
        <dbReference type="Proteomes" id="UP000237000"/>
    </source>
</evidence>
<dbReference type="EMBL" id="JXTC01000049">
    <property type="protein sequence ID" value="PON94762.1"/>
    <property type="molecule type" value="Genomic_DNA"/>
</dbReference>
<keyword evidence="1" id="KW-1133">Transmembrane helix</keyword>
<evidence type="ECO:0000313" key="2">
    <source>
        <dbReference type="EMBL" id="PON94762.1"/>
    </source>
</evidence>
<feature type="transmembrane region" description="Helical" evidence="1">
    <location>
        <begin position="42"/>
        <end position="61"/>
    </location>
</feature>
<dbReference type="AlphaFoldDB" id="A0A2P5FAE9"/>
<dbReference type="PANTHER" id="PTHR33287:SF11">
    <property type="entry name" value="OS03G0778400 PROTEIN"/>
    <property type="match status" value="1"/>
</dbReference>
<accession>A0A2P5FAE9</accession>
<feature type="transmembrane region" description="Helical" evidence="1">
    <location>
        <begin position="76"/>
        <end position="94"/>
    </location>
</feature>
<proteinExistence type="predicted"/>
<evidence type="ECO:0000256" key="1">
    <source>
        <dbReference type="SAM" id="Phobius"/>
    </source>
</evidence>
<sequence length="129" mass="15034">MFWSSNNLIRIFNVLTFFLLMSIIISRIVLKETQIGSVRKEITMLYIFFFLFYPISPILFFDDSSTDSGAAACQRLWIPLLCSLLFSLGLIWAVRYKINNESHSEKLLEREGRCKAFDEVCRGIEEIGY</sequence>
<dbReference type="OrthoDB" id="10478208at2759"/>
<reference evidence="3" key="1">
    <citation type="submission" date="2016-06" db="EMBL/GenBank/DDBJ databases">
        <title>Parallel loss of symbiosis genes in relatives of nitrogen-fixing non-legume Parasponia.</title>
        <authorList>
            <person name="Van Velzen R."/>
            <person name="Holmer R."/>
            <person name="Bu F."/>
            <person name="Rutten L."/>
            <person name="Van Zeijl A."/>
            <person name="Liu W."/>
            <person name="Santuari L."/>
            <person name="Cao Q."/>
            <person name="Sharma T."/>
            <person name="Shen D."/>
            <person name="Roswanjaya Y."/>
            <person name="Wardhani T."/>
            <person name="Kalhor M.S."/>
            <person name="Jansen J."/>
            <person name="Van den Hoogen J."/>
            <person name="Gungor B."/>
            <person name="Hartog M."/>
            <person name="Hontelez J."/>
            <person name="Verver J."/>
            <person name="Yang W.-C."/>
            <person name="Schijlen E."/>
            <person name="Repin R."/>
            <person name="Schilthuizen M."/>
            <person name="Schranz E."/>
            <person name="Heidstra R."/>
            <person name="Miyata K."/>
            <person name="Fedorova E."/>
            <person name="Kohlen W."/>
            <person name="Bisseling T."/>
            <person name="Smit S."/>
            <person name="Geurts R."/>
        </authorList>
    </citation>
    <scope>NUCLEOTIDE SEQUENCE [LARGE SCALE GENOMIC DNA]</scope>
    <source>
        <strain evidence="3">cv. RG33-2</strain>
    </source>
</reference>
<protein>
    <recommendedName>
        <fullName evidence="4">Transmembrane protein</fullName>
    </recommendedName>
</protein>
<keyword evidence="1" id="KW-0472">Membrane</keyword>
<gene>
    <name evidence="2" type="ORF">TorRG33x02_095450</name>
</gene>